<dbReference type="Pfam" id="PF18480">
    <property type="entry name" value="DUF5615"/>
    <property type="match status" value="1"/>
</dbReference>
<accession>A0A2G4EVF7</accession>
<dbReference type="Proteomes" id="UP000226442">
    <property type="component" value="Unassembled WGS sequence"/>
</dbReference>
<organism evidence="2 3">
    <name type="scientific">Tychonema bourrellyi FEM_GT703</name>
    <dbReference type="NCBI Taxonomy" id="2040638"/>
    <lineage>
        <taxon>Bacteria</taxon>
        <taxon>Bacillati</taxon>
        <taxon>Cyanobacteriota</taxon>
        <taxon>Cyanophyceae</taxon>
        <taxon>Oscillatoriophycideae</taxon>
        <taxon>Oscillatoriales</taxon>
        <taxon>Microcoleaceae</taxon>
        <taxon>Tychonema</taxon>
    </lineage>
</organism>
<comment type="caution">
    <text evidence="2">The sequence shown here is derived from an EMBL/GenBank/DDBJ whole genome shotgun (WGS) entry which is preliminary data.</text>
</comment>
<evidence type="ECO:0000313" key="3">
    <source>
        <dbReference type="Proteomes" id="UP000226442"/>
    </source>
</evidence>
<dbReference type="AlphaFoldDB" id="A0A2G4EVF7"/>
<sequence length="131" mass="15055">MIERVRLYSNENFPIAMVEHLRSLDCDVLTSYDASQANQGIPDDEVLRFATAQNRAVISFNRDDFVALHRGGDRHAGIIVCKDDRDYLGQVTILHAYLQQVDSLLDRLIRIKKQNQRGLSHPVFVVQEYAR</sequence>
<gene>
    <name evidence="2" type="ORF">CP500_021055</name>
</gene>
<evidence type="ECO:0000259" key="1">
    <source>
        <dbReference type="Pfam" id="PF18480"/>
    </source>
</evidence>
<keyword evidence="3" id="KW-1185">Reference proteome</keyword>
<protein>
    <recommendedName>
        <fullName evidence="1">DUF5615 domain-containing protein</fullName>
    </recommendedName>
</protein>
<dbReference type="InterPro" id="IPR041049">
    <property type="entry name" value="DUF5615"/>
</dbReference>
<proteinExistence type="predicted"/>
<reference evidence="2" key="1">
    <citation type="submission" date="2017-10" db="EMBL/GenBank/DDBJ databases">
        <title>Draft genome sequence of the planktic cyanobacteria Tychonema bourrellyi isolated from alpine lentic freshwater.</title>
        <authorList>
            <person name="Tett A."/>
            <person name="Armanini F."/>
            <person name="Asnicar F."/>
            <person name="Boscaini A."/>
            <person name="Pasolli E."/>
            <person name="Zolfo M."/>
            <person name="Donati C."/>
            <person name="Salmaso N."/>
            <person name="Segata N."/>
        </authorList>
    </citation>
    <scope>NUCLEOTIDE SEQUENCE</scope>
    <source>
        <strain evidence="2">FEM_GT703</strain>
    </source>
</reference>
<evidence type="ECO:0000313" key="2">
    <source>
        <dbReference type="EMBL" id="PHX53521.1"/>
    </source>
</evidence>
<dbReference type="RefSeq" id="WP_096831137.1">
    <property type="nucleotide sequence ID" value="NZ_NXIB02000184.1"/>
</dbReference>
<feature type="domain" description="DUF5615" evidence="1">
    <location>
        <begin position="6"/>
        <end position="112"/>
    </location>
</feature>
<dbReference type="OrthoDB" id="3216372at2"/>
<dbReference type="EMBL" id="NXIB02000184">
    <property type="protein sequence ID" value="PHX53521.1"/>
    <property type="molecule type" value="Genomic_DNA"/>
</dbReference>
<name>A0A2G4EVF7_9CYAN</name>